<dbReference type="OMA" id="RSAWTIA"/>
<accession>M7YHE3</accession>
<dbReference type="AlphaFoldDB" id="M7YHE3"/>
<dbReference type="PANTHER" id="PTHR31170:SF18">
    <property type="entry name" value="(WILD MALAYSIAN BANANA) HYPOTHETICAL PROTEIN"/>
    <property type="match status" value="1"/>
</dbReference>
<proteinExistence type="predicted"/>
<dbReference type="InterPro" id="IPR004158">
    <property type="entry name" value="DUF247_pln"/>
</dbReference>
<dbReference type="STRING" id="4572.M7YHE3"/>
<name>M7YHE3_TRIUA</name>
<dbReference type="PANTHER" id="PTHR31170">
    <property type="entry name" value="BNAC04G53230D PROTEIN"/>
    <property type="match status" value="1"/>
</dbReference>
<organism evidence="1">
    <name type="scientific">Triticum urartu</name>
    <name type="common">Red wild einkorn</name>
    <name type="synonym">Crithodium urartu</name>
    <dbReference type="NCBI Taxonomy" id="4572"/>
    <lineage>
        <taxon>Eukaryota</taxon>
        <taxon>Viridiplantae</taxon>
        <taxon>Streptophyta</taxon>
        <taxon>Embryophyta</taxon>
        <taxon>Tracheophyta</taxon>
        <taxon>Spermatophyta</taxon>
        <taxon>Magnoliopsida</taxon>
        <taxon>Liliopsida</taxon>
        <taxon>Poales</taxon>
        <taxon>Poaceae</taxon>
        <taxon>BOP clade</taxon>
        <taxon>Pooideae</taxon>
        <taxon>Triticodae</taxon>
        <taxon>Triticeae</taxon>
        <taxon>Triticinae</taxon>
        <taxon>Triticum</taxon>
    </lineage>
</organism>
<dbReference type="Pfam" id="PF03140">
    <property type="entry name" value="DUF247"/>
    <property type="match status" value="3"/>
</dbReference>
<sequence length="767" mass="86478">MDQLAHELESKLATLNSSKAQVLDRRRPCSIIVGKVRDLTRNVDSSEYDPDHVAIGPYNYPRLQSRSPHLAVEHDKLASLDQVLSAAKATRPTMTVEVYLKELACLEHHTRNCYANTFDDMSSEQFVRMLLLDGCYILSRLVGLRAHHLDLDDVGTAEAGVSSANRAEALAVVRDVFYLAENQIPYFVLEKIGELTTLDGKERVLTDISNYSLDLMRRQKYAMAAPAMVPPEPMVPGNLLHLLHMHLKPVALSVSPAVLVSTVDPVSVHRWRSATEYNFAGVKFKARAMSEKGLIRCILDVKLDVGGGTLEVPCLDIDSETWRLLRNLIELEQRNRETVGSHVTAYCVFISQVACTTKDVELLSKRGVIVHGHGNNEEVAKCFADLCKGIQFDPDDPDYNYLRETCKKLEKRFHSYPRRWIAWLKQRCPLMRRWILLGVVLRLVGDKRPPCPIIIAKVRDQTRNVDNGEYDPDHVAIGPYNYPRPQSKSPHLAMEHDKLMSLDMVITAAKARRPGMTVEVDVYVKELRCLEESVRNCYGNTFPDMTSEQFVRMLLLDGCYILSRLVNLQLGAQAMDDAAGAANAGVLSASRAEALAVVRDVFYLAENQIPFFVLAKIGELTGLDDMSETGHTRCILDVKLSSGSGTLEVPCLDIDAETWRLLRNLMELEQRNRETVGSHVTAYCVFMSQVACTTKDVELLTKRGVIVHGQGNNDEVARCLADLCKGIMFDPNDPRCNYLRETCCKLEKRFLSNPRRWMAWLRRKDQD</sequence>
<reference evidence="1" key="1">
    <citation type="journal article" date="2013" name="Nature">
        <title>Draft genome of the wheat A-genome progenitor Triticum urartu.</title>
        <authorList>
            <person name="Ling H.Q."/>
            <person name="Zhao S."/>
            <person name="Liu D."/>
            <person name="Wang J."/>
            <person name="Sun H."/>
            <person name="Zhang C."/>
            <person name="Fan H."/>
            <person name="Li D."/>
            <person name="Dong L."/>
            <person name="Tao Y."/>
            <person name="Gao C."/>
            <person name="Wu H."/>
            <person name="Li Y."/>
            <person name="Cui Y."/>
            <person name="Guo X."/>
            <person name="Zheng S."/>
            <person name="Wang B."/>
            <person name="Yu K."/>
            <person name="Liang Q."/>
            <person name="Yang W."/>
            <person name="Lou X."/>
            <person name="Chen J."/>
            <person name="Feng M."/>
            <person name="Jian J."/>
            <person name="Zhang X."/>
            <person name="Luo G."/>
            <person name="Jiang Y."/>
            <person name="Liu J."/>
            <person name="Wang Z."/>
            <person name="Sha Y."/>
            <person name="Zhang B."/>
            <person name="Wu H."/>
            <person name="Tang D."/>
            <person name="Shen Q."/>
            <person name="Xue P."/>
            <person name="Zou S."/>
            <person name="Wang X."/>
            <person name="Liu X."/>
            <person name="Wang F."/>
            <person name="Yang Y."/>
            <person name="An X."/>
            <person name="Dong Z."/>
            <person name="Zhang K."/>
            <person name="Zhang X."/>
            <person name="Luo M.C."/>
            <person name="Dvorak J."/>
            <person name="Tong Y."/>
            <person name="Wang J."/>
            <person name="Yang H."/>
            <person name="Li Z."/>
            <person name="Wang D."/>
            <person name="Zhang A."/>
            <person name="Wang J."/>
        </authorList>
    </citation>
    <scope>NUCLEOTIDE SEQUENCE</scope>
</reference>
<dbReference type="EMBL" id="KD238556">
    <property type="protein sequence ID" value="EMS49833.1"/>
    <property type="molecule type" value="Genomic_DNA"/>
</dbReference>
<gene>
    <name evidence="1" type="ORF">TRIUR3_12214</name>
</gene>
<evidence type="ECO:0000313" key="1">
    <source>
        <dbReference type="EMBL" id="EMS49833.1"/>
    </source>
</evidence>
<dbReference type="eggNOG" id="ENOG502RY48">
    <property type="taxonomic scope" value="Eukaryota"/>
</dbReference>
<protein>
    <submittedName>
        <fullName evidence="1">Uncharacterized protein</fullName>
    </submittedName>
</protein>